<sequence>MLFNLSHQHWLLEVYCLSMRTASFYRYACNNVLQTRLDSSHCRLACCLPNVQVDWRVHRMYYFALPSQTLEWCSLDQGFSTFSGWALPKLPDAYLSSFLNPRPPGRVSAPHRLRTTALDDGFSNGSTLVWVNPLEAGVSDPKSQQIRISVNDQLLEPAAAMEKGYAMKMFGSVVHVMIPL</sequence>
<evidence type="ECO:0000313" key="2">
    <source>
        <dbReference type="Proteomes" id="UP001174136"/>
    </source>
</evidence>
<dbReference type="AlphaFoldDB" id="A0AA47MFA6"/>
<accession>A0AA47MFA6</accession>
<comment type="caution">
    <text evidence="1">The sequence shown here is derived from an EMBL/GenBank/DDBJ whole genome shotgun (WGS) entry which is preliminary data.</text>
</comment>
<proteinExistence type="predicted"/>
<name>A0AA47MFA6_MERPO</name>
<protein>
    <submittedName>
        <fullName evidence="1">Uncharacterized protein</fullName>
    </submittedName>
</protein>
<keyword evidence="2" id="KW-1185">Reference proteome</keyword>
<dbReference type="EMBL" id="JAOPHQ010004554">
    <property type="protein sequence ID" value="KAK0139059.1"/>
    <property type="molecule type" value="Genomic_DNA"/>
</dbReference>
<dbReference type="Proteomes" id="UP001174136">
    <property type="component" value="Unassembled WGS sequence"/>
</dbReference>
<reference evidence="1" key="1">
    <citation type="journal article" date="2023" name="Front. Mar. Sci.">
        <title>A new Merluccius polli reference genome to investigate the effects of global change in West African waters.</title>
        <authorList>
            <person name="Mateo J.L."/>
            <person name="Blanco-Fernandez C."/>
            <person name="Garcia-Vazquez E."/>
            <person name="Machado-Schiaffino G."/>
        </authorList>
    </citation>
    <scope>NUCLEOTIDE SEQUENCE</scope>
    <source>
        <strain evidence="1">C29</strain>
        <tissue evidence="1">Fin</tissue>
    </source>
</reference>
<gene>
    <name evidence="1" type="ORF">N1851_024414</name>
</gene>
<organism evidence="1 2">
    <name type="scientific">Merluccius polli</name>
    <name type="common">Benguela hake</name>
    <name type="synonym">Merluccius cadenati</name>
    <dbReference type="NCBI Taxonomy" id="89951"/>
    <lineage>
        <taxon>Eukaryota</taxon>
        <taxon>Metazoa</taxon>
        <taxon>Chordata</taxon>
        <taxon>Craniata</taxon>
        <taxon>Vertebrata</taxon>
        <taxon>Euteleostomi</taxon>
        <taxon>Actinopterygii</taxon>
        <taxon>Neopterygii</taxon>
        <taxon>Teleostei</taxon>
        <taxon>Neoteleostei</taxon>
        <taxon>Acanthomorphata</taxon>
        <taxon>Zeiogadaria</taxon>
        <taxon>Gadariae</taxon>
        <taxon>Gadiformes</taxon>
        <taxon>Gadoidei</taxon>
        <taxon>Merlucciidae</taxon>
        <taxon>Merluccius</taxon>
    </lineage>
</organism>
<evidence type="ECO:0000313" key="1">
    <source>
        <dbReference type="EMBL" id="KAK0139059.1"/>
    </source>
</evidence>